<keyword evidence="3" id="KW-0010">Activator</keyword>
<sequence length="283" mass="32168">MSSALRVFHGDFGRVALLDMNKPLVTHAHSECHVLIKVSGEDTFFHVRDRKVALTDTTAVLVNAWEPHYYDYQPGAGNTQILALYIEPQWLATAQQSLLLSGHPDFFSHPCIDLNRRNRTLADHLIAEMCGFGLAQEDKVEFHLLDLLISLIEDFSELKHLSRLGVSLPREGFDARIRRANQYMLERLDDPDVIVKAATACGLSRAHFFALYKKQVGMTPSVYLNTERMNKALHWLAHKRSGTLGVLSEELGFSEQCHFTRFFQRHIGAPPSQYQRVLDVNRG</sequence>
<dbReference type="AlphaFoldDB" id="A0A1H6AJY5"/>
<dbReference type="Gene3D" id="1.10.10.60">
    <property type="entry name" value="Homeodomain-like"/>
    <property type="match status" value="2"/>
</dbReference>
<accession>A0A1H6AJY5</accession>
<evidence type="ECO:0000256" key="4">
    <source>
        <dbReference type="ARBA" id="ARBA00023163"/>
    </source>
</evidence>
<name>A0A1H6AJY5_9GAMM</name>
<gene>
    <name evidence="6" type="ORF">SAMN05444390_10253</name>
</gene>
<evidence type="ECO:0000256" key="3">
    <source>
        <dbReference type="ARBA" id="ARBA00023159"/>
    </source>
</evidence>
<proteinExistence type="predicted"/>
<dbReference type="InterPro" id="IPR018060">
    <property type="entry name" value="HTH_AraC"/>
</dbReference>
<dbReference type="EMBL" id="FNVQ01000002">
    <property type="protein sequence ID" value="SEG48474.1"/>
    <property type="molecule type" value="Genomic_DNA"/>
</dbReference>
<evidence type="ECO:0000259" key="5">
    <source>
        <dbReference type="PROSITE" id="PS01124"/>
    </source>
</evidence>
<keyword evidence="7" id="KW-1185">Reference proteome</keyword>
<dbReference type="OrthoDB" id="9809338at2"/>
<dbReference type="SUPFAM" id="SSF51215">
    <property type="entry name" value="Regulatory protein AraC"/>
    <property type="match status" value="1"/>
</dbReference>
<keyword evidence="1" id="KW-0805">Transcription regulation</keyword>
<dbReference type="SUPFAM" id="SSF46689">
    <property type="entry name" value="Homeodomain-like"/>
    <property type="match status" value="2"/>
</dbReference>
<dbReference type="Pfam" id="PF02311">
    <property type="entry name" value="AraC_binding"/>
    <property type="match status" value="1"/>
</dbReference>
<evidence type="ECO:0000313" key="7">
    <source>
        <dbReference type="Proteomes" id="UP000236745"/>
    </source>
</evidence>
<keyword evidence="2" id="KW-0238">DNA-binding</keyword>
<dbReference type="SMART" id="SM00342">
    <property type="entry name" value="HTH_ARAC"/>
    <property type="match status" value="1"/>
</dbReference>
<feature type="domain" description="HTH araC/xylS-type" evidence="5">
    <location>
        <begin position="178"/>
        <end position="277"/>
    </location>
</feature>
<dbReference type="Proteomes" id="UP000236745">
    <property type="component" value="Unassembled WGS sequence"/>
</dbReference>
<protein>
    <submittedName>
        <fullName evidence="6">Transcriptional regulator, AraC family</fullName>
    </submittedName>
</protein>
<dbReference type="InterPro" id="IPR037923">
    <property type="entry name" value="HTH-like"/>
</dbReference>
<evidence type="ECO:0000256" key="1">
    <source>
        <dbReference type="ARBA" id="ARBA00023015"/>
    </source>
</evidence>
<dbReference type="Pfam" id="PF12833">
    <property type="entry name" value="HTH_18"/>
    <property type="match status" value="1"/>
</dbReference>
<evidence type="ECO:0000256" key="2">
    <source>
        <dbReference type="ARBA" id="ARBA00023125"/>
    </source>
</evidence>
<dbReference type="PROSITE" id="PS01124">
    <property type="entry name" value="HTH_ARAC_FAMILY_2"/>
    <property type="match status" value="1"/>
</dbReference>
<dbReference type="PROSITE" id="PS00041">
    <property type="entry name" value="HTH_ARAC_FAMILY_1"/>
    <property type="match status" value="1"/>
</dbReference>
<dbReference type="InterPro" id="IPR018062">
    <property type="entry name" value="HTH_AraC-typ_CS"/>
</dbReference>
<evidence type="ECO:0000313" key="6">
    <source>
        <dbReference type="EMBL" id="SEG48474.1"/>
    </source>
</evidence>
<dbReference type="RefSeq" id="WP_104003169.1">
    <property type="nucleotide sequence ID" value="NZ_FNVQ01000002.1"/>
</dbReference>
<reference evidence="6 7" key="1">
    <citation type="submission" date="2016-10" db="EMBL/GenBank/DDBJ databases">
        <authorList>
            <person name="de Groot N.N."/>
        </authorList>
    </citation>
    <scope>NUCLEOTIDE SEQUENCE [LARGE SCALE GENOMIC DNA]</scope>
    <source>
        <strain evidence="6 7">DSM 22012</strain>
    </source>
</reference>
<dbReference type="GO" id="GO:0043565">
    <property type="term" value="F:sequence-specific DNA binding"/>
    <property type="evidence" value="ECO:0007669"/>
    <property type="project" value="InterPro"/>
</dbReference>
<dbReference type="PANTHER" id="PTHR46796:SF2">
    <property type="entry name" value="TRANSCRIPTIONAL REGULATORY PROTEIN"/>
    <property type="match status" value="1"/>
</dbReference>
<dbReference type="PANTHER" id="PTHR46796">
    <property type="entry name" value="HTH-TYPE TRANSCRIPTIONAL ACTIVATOR RHAS-RELATED"/>
    <property type="match status" value="1"/>
</dbReference>
<dbReference type="InterPro" id="IPR050204">
    <property type="entry name" value="AraC_XylS_family_regulators"/>
</dbReference>
<dbReference type="InterPro" id="IPR003313">
    <property type="entry name" value="AraC-bd"/>
</dbReference>
<keyword evidence="4" id="KW-0804">Transcription</keyword>
<organism evidence="6 7">
    <name type="scientific">Marinobacterium lutimaris</name>
    <dbReference type="NCBI Taxonomy" id="568106"/>
    <lineage>
        <taxon>Bacteria</taxon>
        <taxon>Pseudomonadati</taxon>
        <taxon>Pseudomonadota</taxon>
        <taxon>Gammaproteobacteria</taxon>
        <taxon>Oceanospirillales</taxon>
        <taxon>Oceanospirillaceae</taxon>
        <taxon>Marinobacterium</taxon>
    </lineage>
</organism>
<dbReference type="InterPro" id="IPR009057">
    <property type="entry name" value="Homeodomain-like_sf"/>
</dbReference>
<dbReference type="GO" id="GO:0003700">
    <property type="term" value="F:DNA-binding transcription factor activity"/>
    <property type="evidence" value="ECO:0007669"/>
    <property type="project" value="InterPro"/>
</dbReference>